<feature type="transmembrane region" description="Helical" evidence="1">
    <location>
        <begin position="281"/>
        <end position="298"/>
    </location>
</feature>
<sequence length="345" mass="40611">MNKININNFDFLRVVFATTVAIAHIIELSGIEIFQPYKVFFNTRLAIDGFFVISGFLIAKSFEKSNTIKEYITKRIKRIVPAYFFVIMLSAILFSLISTYSITNYFLSSGFWKYLAANLTFQNYFCPCLPGVFVSNLDCSVNGALWTIKIEEAFYLLVPVFYWLIRRKKINIYVLSALVYMVSVVYFNYFVSIDSYRIAKQLPGALAFFVVGIMFYRNFSFLLKYKNHIILPCLTLFLVEQYVLETQYLKPLAYGFMVFYFAYSFKWLNTFGKYGDFTYGIYIYHYPIIQLFVFFGLFNFYNPIVVSICVLFITLVLAILSWHFLELRFLSKSRKRRQKELISIS</sequence>
<dbReference type="RefSeq" id="WP_209656829.1">
    <property type="nucleotide sequence ID" value="NZ_JAGJCB010000027.1"/>
</dbReference>
<dbReference type="PANTHER" id="PTHR23028:SF53">
    <property type="entry name" value="ACYL_TRANSF_3 DOMAIN-CONTAINING PROTEIN"/>
    <property type="match status" value="1"/>
</dbReference>
<feature type="domain" description="Acyltransferase 3" evidence="2">
    <location>
        <begin position="7"/>
        <end position="322"/>
    </location>
</feature>
<feature type="transmembrane region" description="Helical" evidence="1">
    <location>
        <begin position="198"/>
        <end position="216"/>
    </location>
</feature>
<dbReference type="PANTHER" id="PTHR23028">
    <property type="entry name" value="ACETYLTRANSFERASE"/>
    <property type="match status" value="1"/>
</dbReference>
<keyword evidence="3" id="KW-0808">Transferase</keyword>
<dbReference type="InterPro" id="IPR002656">
    <property type="entry name" value="Acyl_transf_3_dom"/>
</dbReference>
<keyword evidence="3" id="KW-0012">Acyltransferase</keyword>
<keyword evidence="1" id="KW-0472">Membrane</keyword>
<accession>A0ABS4BYH8</accession>
<evidence type="ECO:0000259" key="2">
    <source>
        <dbReference type="Pfam" id="PF01757"/>
    </source>
</evidence>
<feature type="transmembrane region" description="Helical" evidence="1">
    <location>
        <begin position="80"/>
        <end position="102"/>
    </location>
</feature>
<feature type="transmembrane region" description="Helical" evidence="1">
    <location>
        <begin position="172"/>
        <end position="192"/>
    </location>
</feature>
<name>A0ABS4BYH8_9FLAO</name>
<comment type="caution">
    <text evidence="3">The sequence shown here is derived from an EMBL/GenBank/DDBJ whole genome shotgun (WGS) entry which is preliminary data.</text>
</comment>
<proteinExistence type="predicted"/>
<evidence type="ECO:0000256" key="1">
    <source>
        <dbReference type="SAM" id="Phobius"/>
    </source>
</evidence>
<evidence type="ECO:0000313" key="3">
    <source>
        <dbReference type="EMBL" id="MBP0905646.1"/>
    </source>
</evidence>
<feature type="transmembrane region" description="Helical" evidence="1">
    <location>
        <begin position="251"/>
        <end position="269"/>
    </location>
</feature>
<keyword evidence="1" id="KW-0812">Transmembrane</keyword>
<reference evidence="3 4" key="1">
    <citation type="submission" date="2021-04" db="EMBL/GenBank/DDBJ databases">
        <title>Mariniflexile gromovii gen. nov., sp. nov., a gliding bacterium isolated from the sea urchin Strongylocentrotus intermedius.</title>
        <authorList>
            <person name="Ko S."/>
            <person name="Le V."/>
            <person name="Ahn C.-Y."/>
            <person name="Oh H.-M."/>
        </authorList>
    </citation>
    <scope>NUCLEOTIDE SEQUENCE [LARGE SCALE GENOMIC DNA]</scope>
    <source>
        <strain evidence="3 4">KCTC 12570</strain>
    </source>
</reference>
<feature type="transmembrane region" description="Helical" evidence="1">
    <location>
        <begin position="304"/>
        <end position="325"/>
    </location>
</feature>
<feature type="transmembrane region" description="Helical" evidence="1">
    <location>
        <begin position="40"/>
        <end position="59"/>
    </location>
</feature>
<keyword evidence="1" id="KW-1133">Transmembrane helix</keyword>
<feature type="transmembrane region" description="Helical" evidence="1">
    <location>
        <begin position="12"/>
        <end position="34"/>
    </location>
</feature>
<dbReference type="Proteomes" id="UP000670776">
    <property type="component" value="Unassembled WGS sequence"/>
</dbReference>
<keyword evidence="4" id="KW-1185">Reference proteome</keyword>
<evidence type="ECO:0000313" key="4">
    <source>
        <dbReference type="Proteomes" id="UP000670776"/>
    </source>
</evidence>
<feature type="transmembrane region" description="Helical" evidence="1">
    <location>
        <begin position="144"/>
        <end position="165"/>
    </location>
</feature>
<gene>
    <name evidence="3" type="ORF">J8H85_17605</name>
</gene>
<protein>
    <submittedName>
        <fullName evidence="3">Acyltransferase</fullName>
    </submittedName>
</protein>
<dbReference type="Pfam" id="PF01757">
    <property type="entry name" value="Acyl_transf_3"/>
    <property type="match status" value="1"/>
</dbReference>
<dbReference type="GO" id="GO:0016746">
    <property type="term" value="F:acyltransferase activity"/>
    <property type="evidence" value="ECO:0007669"/>
    <property type="project" value="UniProtKB-KW"/>
</dbReference>
<dbReference type="EMBL" id="JAGJCB010000027">
    <property type="protein sequence ID" value="MBP0905646.1"/>
    <property type="molecule type" value="Genomic_DNA"/>
</dbReference>
<organism evidence="3 4">
    <name type="scientific">Mariniflexile gromovii</name>
    <dbReference type="NCBI Taxonomy" id="362523"/>
    <lineage>
        <taxon>Bacteria</taxon>
        <taxon>Pseudomonadati</taxon>
        <taxon>Bacteroidota</taxon>
        <taxon>Flavobacteriia</taxon>
        <taxon>Flavobacteriales</taxon>
        <taxon>Flavobacteriaceae</taxon>
        <taxon>Mariniflexile</taxon>
    </lineage>
</organism>
<dbReference type="InterPro" id="IPR050879">
    <property type="entry name" value="Acyltransferase_3"/>
</dbReference>